<dbReference type="PANTHER" id="PTHR42781">
    <property type="entry name" value="SPERMIDINE/PUTRESCINE IMPORT ATP-BINDING PROTEIN POTA"/>
    <property type="match status" value="1"/>
</dbReference>
<keyword evidence="1" id="KW-0813">Transport</keyword>
<dbReference type="InterPro" id="IPR017871">
    <property type="entry name" value="ABC_transporter-like_CS"/>
</dbReference>
<dbReference type="PROSITE" id="PS50893">
    <property type="entry name" value="ABC_TRANSPORTER_2"/>
    <property type="match status" value="1"/>
</dbReference>
<feature type="domain" description="ABC transporter" evidence="4">
    <location>
        <begin position="2"/>
        <end position="233"/>
    </location>
</feature>
<dbReference type="GO" id="GO:0005524">
    <property type="term" value="F:ATP binding"/>
    <property type="evidence" value="ECO:0007669"/>
    <property type="project" value="UniProtKB-KW"/>
</dbReference>
<evidence type="ECO:0000256" key="1">
    <source>
        <dbReference type="ARBA" id="ARBA00022448"/>
    </source>
</evidence>
<dbReference type="InterPro" id="IPR003439">
    <property type="entry name" value="ABC_transporter-like_ATP-bd"/>
</dbReference>
<evidence type="ECO:0000313" key="5">
    <source>
        <dbReference type="EMBL" id="SEE43952.1"/>
    </source>
</evidence>
<dbReference type="AlphaFoldDB" id="A0A1H5IUS0"/>
<dbReference type="EMBL" id="FNUG01000001">
    <property type="protein sequence ID" value="SEE43952.1"/>
    <property type="molecule type" value="Genomic_DNA"/>
</dbReference>
<name>A0A1H5IUS0_9FLAO</name>
<accession>A0A1H5IUS0</accession>
<dbReference type="Gene3D" id="3.40.50.300">
    <property type="entry name" value="P-loop containing nucleotide triphosphate hydrolases"/>
    <property type="match status" value="1"/>
</dbReference>
<dbReference type="Proteomes" id="UP000199448">
    <property type="component" value="Unassembled WGS sequence"/>
</dbReference>
<dbReference type="InterPro" id="IPR027417">
    <property type="entry name" value="P-loop_NTPase"/>
</dbReference>
<dbReference type="InterPro" id="IPR050093">
    <property type="entry name" value="ABC_SmlMolc_Importer"/>
</dbReference>
<dbReference type="Pfam" id="PF00005">
    <property type="entry name" value="ABC_tran"/>
    <property type="match status" value="1"/>
</dbReference>
<keyword evidence="2" id="KW-0547">Nucleotide-binding</keyword>
<reference evidence="5 6" key="1">
    <citation type="submission" date="2016-10" db="EMBL/GenBank/DDBJ databases">
        <authorList>
            <person name="de Groot N.N."/>
        </authorList>
    </citation>
    <scope>NUCLEOTIDE SEQUENCE [LARGE SCALE GENOMIC DNA]</scope>
    <source>
        <strain evidence="5 6">DSM 23553</strain>
    </source>
</reference>
<dbReference type="RefSeq" id="WP_093112277.1">
    <property type="nucleotide sequence ID" value="NZ_FNGG01000001.1"/>
</dbReference>
<gene>
    <name evidence="5" type="ORF">SAMN04488034_101534</name>
</gene>
<evidence type="ECO:0000259" key="4">
    <source>
        <dbReference type="PROSITE" id="PS50893"/>
    </source>
</evidence>
<evidence type="ECO:0000256" key="2">
    <source>
        <dbReference type="ARBA" id="ARBA00022741"/>
    </source>
</evidence>
<dbReference type="PROSITE" id="PS00211">
    <property type="entry name" value="ABC_TRANSPORTER_1"/>
    <property type="match status" value="1"/>
</dbReference>
<dbReference type="SMART" id="SM00382">
    <property type="entry name" value="AAA"/>
    <property type="match status" value="1"/>
</dbReference>
<evidence type="ECO:0000256" key="3">
    <source>
        <dbReference type="ARBA" id="ARBA00022840"/>
    </source>
</evidence>
<dbReference type="SUPFAM" id="SSF52540">
    <property type="entry name" value="P-loop containing nucleoside triphosphate hydrolases"/>
    <property type="match status" value="1"/>
</dbReference>
<dbReference type="InterPro" id="IPR003593">
    <property type="entry name" value="AAA+_ATPase"/>
</dbReference>
<sequence length="322" mass="36442">MLRVRNLSFGYTSKPFLKNLSFTLEKGENVSLIGASGCGKSTLLQSIYGLHHVDGKIFWNDEQLLGPNFNIVPGEDFMKYLSQDFDLMPSISVAENVGKYLSNMFPRKKQQRVNELLDLVEMRDFSKIKAKVLSGGQQQRVALARALANPPEILLLDEPFSHIDHFRKNKLRRNLFSYLKEKNITVIVATHDSTDALSYADRTFAMKAGRIIASGTPQELYQDPKNGYVASLFGEVNELPAELFLSDVAARKKVILYPHEVKLADNNGMKAVVKKTFFRGNHFLIATEMSGHEVLLTHLEDLKEGEQIQIQIDEELLGKRIR</sequence>
<dbReference type="PANTHER" id="PTHR42781:SF8">
    <property type="entry name" value="BICARBONATE TRANSPORT ATP-BINDING PROTEIN CMPC"/>
    <property type="match status" value="1"/>
</dbReference>
<proteinExistence type="predicted"/>
<keyword evidence="6" id="KW-1185">Reference proteome</keyword>
<dbReference type="OrthoDB" id="9802264at2"/>
<organism evidence="5 6">
    <name type="scientific">Salinimicrobium catena</name>
    <dbReference type="NCBI Taxonomy" id="390640"/>
    <lineage>
        <taxon>Bacteria</taxon>
        <taxon>Pseudomonadati</taxon>
        <taxon>Bacteroidota</taxon>
        <taxon>Flavobacteriia</taxon>
        <taxon>Flavobacteriales</taxon>
        <taxon>Flavobacteriaceae</taxon>
        <taxon>Salinimicrobium</taxon>
    </lineage>
</organism>
<dbReference type="GO" id="GO:0016887">
    <property type="term" value="F:ATP hydrolysis activity"/>
    <property type="evidence" value="ECO:0007669"/>
    <property type="project" value="InterPro"/>
</dbReference>
<evidence type="ECO:0000313" key="6">
    <source>
        <dbReference type="Proteomes" id="UP000199448"/>
    </source>
</evidence>
<protein>
    <submittedName>
        <fullName evidence="5">ABC-type Fe3+/spermidine/putrescine transport systems, ATPase components</fullName>
    </submittedName>
</protein>
<dbReference type="STRING" id="390640.SAMN04488034_101534"/>
<keyword evidence="3" id="KW-0067">ATP-binding</keyword>